<feature type="non-terminal residue" evidence="1">
    <location>
        <position position="38"/>
    </location>
</feature>
<dbReference type="AlphaFoldDB" id="A0A6J4SU12"/>
<organism evidence="1">
    <name type="scientific">uncultured Sphingomonadaceae bacterium</name>
    <dbReference type="NCBI Taxonomy" id="169976"/>
    <lineage>
        <taxon>Bacteria</taxon>
        <taxon>Pseudomonadati</taxon>
        <taxon>Pseudomonadota</taxon>
        <taxon>Alphaproteobacteria</taxon>
        <taxon>Sphingomonadales</taxon>
        <taxon>Sphingomonadaceae</taxon>
        <taxon>environmental samples</taxon>
    </lineage>
</organism>
<evidence type="ECO:0000313" key="1">
    <source>
        <dbReference type="EMBL" id="CAA9505308.1"/>
    </source>
</evidence>
<feature type="non-terminal residue" evidence="1">
    <location>
        <position position="1"/>
    </location>
</feature>
<dbReference type="EMBL" id="CADCVW010000067">
    <property type="protein sequence ID" value="CAA9505308.1"/>
    <property type="molecule type" value="Genomic_DNA"/>
</dbReference>
<name>A0A6J4SU12_9SPHN</name>
<accession>A0A6J4SU12</accession>
<reference evidence="1" key="1">
    <citation type="submission" date="2020-02" db="EMBL/GenBank/DDBJ databases">
        <authorList>
            <person name="Meier V. D."/>
        </authorList>
    </citation>
    <scope>NUCLEOTIDE SEQUENCE</scope>
    <source>
        <strain evidence="1">AVDCRST_MAG39</strain>
    </source>
</reference>
<sequence>ADPLLPSANLCGGGPLSTHCGHQVLACFGSVSVRNQPL</sequence>
<proteinExistence type="predicted"/>
<protein>
    <submittedName>
        <fullName evidence="1">Uncharacterized protein</fullName>
    </submittedName>
</protein>
<gene>
    <name evidence="1" type="ORF">AVDCRST_MAG39-1647</name>
</gene>